<gene>
    <name evidence="1" type="ORF">OSB04_010354</name>
</gene>
<sequence length="78" mass="8918">MALSDFYTVDSRYKTRIVLHNRNTHGENHCMLYLLIANYDYVVWSPALDLLKKKKVQAIIGSDSTSEAKFLTVLAIGR</sequence>
<dbReference type="PANTHER" id="PTHR34836">
    <property type="entry name" value="OS06G0188250 PROTEIN"/>
    <property type="match status" value="1"/>
</dbReference>
<evidence type="ECO:0000313" key="2">
    <source>
        <dbReference type="Proteomes" id="UP001172457"/>
    </source>
</evidence>
<accession>A0AA38WKJ9</accession>
<organism evidence="1 2">
    <name type="scientific">Centaurea solstitialis</name>
    <name type="common">yellow star-thistle</name>
    <dbReference type="NCBI Taxonomy" id="347529"/>
    <lineage>
        <taxon>Eukaryota</taxon>
        <taxon>Viridiplantae</taxon>
        <taxon>Streptophyta</taxon>
        <taxon>Embryophyta</taxon>
        <taxon>Tracheophyta</taxon>
        <taxon>Spermatophyta</taxon>
        <taxon>Magnoliopsida</taxon>
        <taxon>eudicotyledons</taxon>
        <taxon>Gunneridae</taxon>
        <taxon>Pentapetalae</taxon>
        <taxon>asterids</taxon>
        <taxon>campanulids</taxon>
        <taxon>Asterales</taxon>
        <taxon>Asteraceae</taxon>
        <taxon>Carduoideae</taxon>
        <taxon>Cardueae</taxon>
        <taxon>Centaureinae</taxon>
        <taxon>Centaurea</taxon>
    </lineage>
</organism>
<dbReference type="InterPro" id="IPR015683">
    <property type="entry name" value="Ionotropic_Glu_rcpt"/>
</dbReference>
<proteinExistence type="predicted"/>
<evidence type="ECO:0000313" key="1">
    <source>
        <dbReference type="EMBL" id="KAJ9555740.1"/>
    </source>
</evidence>
<comment type="caution">
    <text evidence="1">The sequence shown here is derived from an EMBL/GenBank/DDBJ whole genome shotgun (WGS) entry which is preliminary data.</text>
</comment>
<protein>
    <submittedName>
        <fullName evidence="1">Uncharacterized protein</fullName>
    </submittedName>
</protein>
<dbReference type="EMBL" id="JARYMX010000003">
    <property type="protein sequence ID" value="KAJ9555740.1"/>
    <property type="molecule type" value="Genomic_DNA"/>
</dbReference>
<keyword evidence="2" id="KW-1185">Reference proteome</keyword>
<dbReference type="Proteomes" id="UP001172457">
    <property type="component" value="Chromosome 3"/>
</dbReference>
<dbReference type="AlphaFoldDB" id="A0AA38WKJ9"/>
<reference evidence="1" key="1">
    <citation type="submission" date="2023-03" db="EMBL/GenBank/DDBJ databases">
        <title>Chromosome-scale reference genome and RAD-based genetic map of yellow starthistle (Centaurea solstitialis) reveal putative structural variation and QTLs associated with invader traits.</title>
        <authorList>
            <person name="Reatini B."/>
            <person name="Cang F.A."/>
            <person name="Jiang Q."/>
            <person name="Mckibben M.T.W."/>
            <person name="Barker M.S."/>
            <person name="Rieseberg L.H."/>
            <person name="Dlugosch K.M."/>
        </authorList>
    </citation>
    <scope>NUCLEOTIDE SEQUENCE</scope>
    <source>
        <strain evidence="1">CAN-66</strain>
        <tissue evidence="1">Leaf</tissue>
    </source>
</reference>
<name>A0AA38WKJ9_9ASTR</name>
<dbReference type="PANTHER" id="PTHR34836:SF6">
    <property type="entry name" value="PERIPLASMIC BINDING PROTEIN-LIKE I"/>
    <property type="match status" value="1"/>
</dbReference>